<dbReference type="SMART" id="SM00049">
    <property type="entry name" value="DEP"/>
    <property type="match status" value="1"/>
</dbReference>
<reference evidence="2 3" key="1">
    <citation type="submission" date="2024-10" db="EMBL/GenBank/DDBJ databases">
        <title>Updated reference genomes for cyclostephanoid diatoms.</title>
        <authorList>
            <person name="Roberts W.R."/>
            <person name="Alverson A.J."/>
        </authorList>
    </citation>
    <scope>NUCLEOTIDE SEQUENCE [LARGE SCALE GENOMIC DNA]</scope>
    <source>
        <strain evidence="2 3">AJA228-03</strain>
    </source>
</reference>
<dbReference type="EMBL" id="JALLPB020000029">
    <property type="protein sequence ID" value="KAL3823802.1"/>
    <property type="molecule type" value="Genomic_DNA"/>
</dbReference>
<dbReference type="GO" id="GO:0005829">
    <property type="term" value="C:cytosol"/>
    <property type="evidence" value="ECO:0007669"/>
    <property type="project" value="UniProtKB-ARBA"/>
</dbReference>
<dbReference type="Proteomes" id="UP001530377">
    <property type="component" value="Unassembled WGS sequence"/>
</dbReference>
<dbReference type="InterPro" id="IPR036388">
    <property type="entry name" value="WH-like_DNA-bd_sf"/>
</dbReference>
<dbReference type="InterPro" id="IPR036390">
    <property type="entry name" value="WH_DNA-bd_sf"/>
</dbReference>
<dbReference type="Gene3D" id="1.10.10.10">
    <property type="entry name" value="Winged helix-like DNA-binding domain superfamily/Winged helix DNA-binding domain"/>
    <property type="match status" value="1"/>
</dbReference>
<dbReference type="Gene3D" id="2.130.10.10">
    <property type="entry name" value="YVTN repeat-like/Quinoprotein amine dehydrogenase"/>
    <property type="match status" value="2"/>
</dbReference>
<dbReference type="PANTHER" id="PTHR44156">
    <property type="entry name" value="SUPERNUMERARY LIMBS, ISOFORM B-RELATED"/>
    <property type="match status" value="1"/>
</dbReference>
<feature type="non-terminal residue" evidence="2">
    <location>
        <position position="1"/>
    </location>
</feature>
<dbReference type="InterPro" id="IPR036322">
    <property type="entry name" value="WD40_repeat_dom_sf"/>
</dbReference>
<dbReference type="InterPro" id="IPR001680">
    <property type="entry name" value="WD40_rpt"/>
</dbReference>
<dbReference type="SMART" id="SM00320">
    <property type="entry name" value="WD40"/>
    <property type="match status" value="5"/>
</dbReference>
<dbReference type="Pfam" id="PF00610">
    <property type="entry name" value="DEP"/>
    <property type="match status" value="1"/>
</dbReference>
<dbReference type="SUPFAM" id="SSF46785">
    <property type="entry name" value="Winged helix' DNA-binding domain"/>
    <property type="match status" value="1"/>
</dbReference>
<organism evidence="2 3">
    <name type="scientific">Cyclostephanos tholiformis</name>
    <dbReference type="NCBI Taxonomy" id="382380"/>
    <lineage>
        <taxon>Eukaryota</taxon>
        <taxon>Sar</taxon>
        <taxon>Stramenopiles</taxon>
        <taxon>Ochrophyta</taxon>
        <taxon>Bacillariophyta</taxon>
        <taxon>Coscinodiscophyceae</taxon>
        <taxon>Thalassiosirophycidae</taxon>
        <taxon>Stephanodiscales</taxon>
        <taxon>Stephanodiscaceae</taxon>
        <taxon>Cyclostephanos</taxon>
    </lineage>
</organism>
<proteinExistence type="predicted"/>
<evidence type="ECO:0000313" key="3">
    <source>
        <dbReference type="Proteomes" id="UP001530377"/>
    </source>
</evidence>
<evidence type="ECO:0000313" key="2">
    <source>
        <dbReference type="EMBL" id="KAL3823802.1"/>
    </source>
</evidence>
<dbReference type="InterPro" id="IPR000591">
    <property type="entry name" value="DEP_dom"/>
</dbReference>
<accession>A0ABD3SGV4</accession>
<keyword evidence="3" id="KW-1185">Reference proteome</keyword>
<evidence type="ECO:0000259" key="1">
    <source>
        <dbReference type="PROSITE" id="PS50186"/>
    </source>
</evidence>
<dbReference type="PROSITE" id="PS50186">
    <property type="entry name" value="DEP"/>
    <property type="match status" value="1"/>
</dbReference>
<dbReference type="InterPro" id="IPR053299">
    <property type="entry name" value="ASTRA_WD_repeat"/>
</dbReference>
<dbReference type="Pfam" id="PF00400">
    <property type="entry name" value="WD40"/>
    <property type="match status" value="2"/>
</dbReference>
<dbReference type="CDD" id="cd04371">
    <property type="entry name" value="DEP"/>
    <property type="match status" value="1"/>
</dbReference>
<dbReference type="AlphaFoldDB" id="A0ABD3SGV4"/>
<dbReference type="SUPFAM" id="SSF50978">
    <property type="entry name" value="WD40 repeat-like"/>
    <property type="match status" value="1"/>
</dbReference>
<dbReference type="InterPro" id="IPR015943">
    <property type="entry name" value="WD40/YVTN_repeat-like_dom_sf"/>
</dbReference>
<sequence>GELVDRVNDPALLAPATNRDEATATRKDDVIIIVANSCIAEGLFKVGRDLVWGRTDGVGWRGEDRRMTHHFFYMGNNQSTSDTTCPSSRICRVFYLGTGPSSSEDSDEWFGALPRERKRKKKSYSQRNLTVMPVVPEETITSSSNYDGDCTSPIEVDDDLSCASPESIKDYNKLALSRQSSLPSSTKLRGMTSKAKPKVKLTFVNGQFVDTSTVEGQDLVKAALSEDNGTSIAVGGILSSVKSGHCIKLGLSQSCHSSFSRAMSGIIAASISKSYSSFDSNTFNDSITSSNKSTSSDYNTSVSSIVSLGKGYLLTASNCDRVIKMWKLTSVGGKSTPLICRVFQGRSTSCGRSTGITCITKVDDKGRFLSASKDCIVKLWDSRFSCDDDSSDGDDRVLLATFGKIERRAIQDIVIIEDGKFVRPTDNVDMTMAVSMVMKTIAEGSSSVQKAAKERQIIECSCEFASITQKSKRVKLWRVTTCPEKEGGDVSDVMMTHELKHDAVVQSVASMRGKGIILTGDSNGHVKLWQSRKNGESRKHCCVEFHSFIYVAPSNFVWTCARTFSWRKHSDILCTQDNYLAAITSLTFLQGNMFVSGSRSGIIRVWKLDGSKTDGETITKEDICINGAHNSSVTGVQEVRSRDSNASFASASEDGKVLSFTIPNDGGRPRCFSVVNHGITNRYFPDADRVGVVALCCLSDPDNNLEDVLVTGTSNSDGFFHVLRPPIQRSQDDDALVLYRQSIIEESLTMFEAAERILNAMECKRRKSYLHTYPDCFLGSCAVSYLVDNGYAASRKDAVDLCRVLATHLSLFECVSEESKLLVDDAKSYYRFSEVFKGAFSRRNSEV</sequence>
<protein>
    <recommendedName>
        <fullName evidence="1">DEP domain-containing protein</fullName>
    </recommendedName>
</protein>
<gene>
    <name evidence="2" type="ORF">ACHAXA_011589</name>
</gene>
<name>A0ABD3SGV4_9STRA</name>
<feature type="domain" description="DEP" evidence="1">
    <location>
        <begin position="757"/>
        <end position="834"/>
    </location>
</feature>
<comment type="caution">
    <text evidence="2">The sequence shown here is derived from an EMBL/GenBank/DDBJ whole genome shotgun (WGS) entry which is preliminary data.</text>
</comment>